<gene>
    <name evidence="2" type="ORF">D623_10032183</name>
</gene>
<feature type="region of interest" description="Disordered" evidence="1">
    <location>
        <begin position="1"/>
        <end position="28"/>
    </location>
</feature>
<dbReference type="EMBL" id="KE164183">
    <property type="protein sequence ID" value="EPQ15841.1"/>
    <property type="molecule type" value="Genomic_DNA"/>
</dbReference>
<sequence length="128" mass="14075">MVKKEGKDRDKERAGRSGVGKEGKKEVEEGLGCRWRAWSGNLTKAIDSPAKGGQMQVLTGATGERSPFSEGVLSEERVRGMLDMISKISPHVNPKQNLKEPEHGSCKFKAIQDSCQAANSQLWNHLKV</sequence>
<evidence type="ECO:0000256" key="1">
    <source>
        <dbReference type="SAM" id="MobiDB-lite"/>
    </source>
</evidence>
<protein>
    <submittedName>
        <fullName evidence="2">Uncharacterized protein</fullName>
    </submittedName>
</protein>
<evidence type="ECO:0000313" key="3">
    <source>
        <dbReference type="Proteomes" id="UP000052978"/>
    </source>
</evidence>
<organism evidence="2 3">
    <name type="scientific">Myotis brandtii</name>
    <name type="common">Brandt's bat</name>
    <dbReference type="NCBI Taxonomy" id="109478"/>
    <lineage>
        <taxon>Eukaryota</taxon>
        <taxon>Metazoa</taxon>
        <taxon>Chordata</taxon>
        <taxon>Craniata</taxon>
        <taxon>Vertebrata</taxon>
        <taxon>Euteleostomi</taxon>
        <taxon>Mammalia</taxon>
        <taxon>Eutheria</taxon>
        <taxon>Laurasiatheria</taxon>
        <taxon>Chiroptera</taxon>
        <taxon>Yangochiroptera</taxon>
        <taxon>Vespertilionidae</taxon>
        <taxon>Myotis</taxon>
    </lineage>
</organism>
<name>S7NF26_MYOBR</name>
<dbReference type="AlphaFoldDB" id="S7NF26"/>
<proteinExistence type="predicted"/>
<dbReference type="Proteomes" id="UP000052978">
    <property type="component" value="Unassembled WGS sequence"/>
</dbReference>
<accession>S7NF26</accession>
<keyword evidence="3" id="KW-1185">Reference proteome</keyword>
<evidence type="ECO:0000313" key="2">
    <source>
        <dbReference type="EMBL" id="EPQ15841.1"/>
    </source>
</evidence>
<reference evidence="2 3" key="1">
    <citation type="journal article" date="2013" name="Nat. Commun.">
        <title>Genome analysis reveals insights into physiology and longevity of the Brandt's bat Myotis brandtii.</title>
        <authorList>
            <person name="Seim I."/>
            <person name="Fang X."/>
            <person name="Xiong Z."/>
            <person name="Lobanov A.V."/>
            <person name="Huang Z."/>
            <person name="Ma S."/>
            <person name="Feng Y."/>
            <person name="Turanov A.A."/>
            <person name="Zhu Y."/>
            <person name="Lenz T.L."/>
            <person name="Gerashchenko M.V."/>
            <person name="Fan D."/>
            <person name="Hee Yim S."/>
            <person name="Yao X."/>
            <person name="Jordan D."/>
            <person name="Xiong Y."/>
            <person name="Ma Y."/>
            <person name="Lyapunov A.N."/>
            <person name="Chen G."/>
            <person name="Kulakova O.I."/>
            <person name="Sun Y."/>
            <person name="Lee S.G."/>
            <person name="Bronson R.T."/>
            <person name="Moskalev A.A."/>
            <person name="Sunyaev S.R."/>
            <person name="Zhang G."/>
            <person name="Krogh A."/>
            <person name="Wang J."/>
            <person name="Gladyshev V.N."/>
        </authorList>
    </citation>
    <scope>NUCLEOTIDE SEQUENCE [LARGE SCALE GENOMIC DNA]</scope>
</reference>